<dbReference type="SUPFAM" id="SSF49764">
    <property type="entry name" value="HSP20-like chaperones"/>
    <property type="match status" value="1"/>
</dbReference>
<feature type="compositionally biased region" description="Basic and acidic residues" evidence="2">
    <location>
        <begin position="111"/>
        <end position="124"/>
    </location>
</feature>
<dbReference type="InterPro" id="IPR052004">
    <property type="entry name" value="Dynein_assembly_factor_4"/>
</dbReference>
<accession>A0A482X0T1</accession>
<dbReference type="Pfam" id="PF04969">
    <property type="entry name" value="CS"/>
    <property type="match status" value="1"/>
</dbReference>
<feature type="compositionally biased region" description="Acidic residues" evidence="2">
    <location>
        <begin position="408"/>
        <end position="419"/>
    </location>
</feature>
<dbReference type="PROSITE" id="PS50005">
    <property type="entry name" value="TPR"/>
    <property type="match status" value="1"/>
</dbReference>
<dbReference type="InterPro" id="IPR019734">
    <property type="entry name" value="TPR_rpt"/>
</dbReference>
<dbReference type="GO" id="GO:0036158">
    <property type="term" value="P:outer dynein arm assembly"/>
    <property type="evidence" value="ECO:0007669"/>
    <property type="project" value="TreeGrafter"/>
</dbReference>
<dbReference type="Proteomes" id="UP000291343">
    <property type="component" value="Unassembled WGS sequence"/>
</dbReference>
<organism evidence="4 5">
    <name type="scientific">Laodelphax striatellus</name>
    <name type="common">Small brown planthopper</name>
    <name type="synonym">Delphax striatella</name>
    <dbReference type="NCBI Taxonomy" id="195883"/>
    <lineage>
        <taxon>Eukaryota</taxon>
        <taxon>Metazoa</taxon>
        <taxon>Ecdysozoa</taxon>
        <taxon>Arthropoda</taxon>
        <taxon>Hexapoda</taxon>
        <taxon>Insecta</taxon>
        <taxon>Pterygota</taxon>
        <taxon>Neoptera</taxon>
        <taxon>Paraneoptera</taxon>
        <taxon>Hemiptera</taxon>
        <taxon>Auchenorrhyncha</taxon>
        <taxon>Fulgoroidea</taxon>
        <taxon>Delphacidae</taxon>
        <taxon>Criomorphinae</taxon>
        <taxon>Laodelphax</taxon>
    </lineage>
</organism>
<feature type="region of interest" description="Disordered" evidence="2">
    <location>
        <begin position="399"/>
        <end position="419"/>
    </location>
</feature>
<sequence>MPILIKDFTWRQTDERVIVKIPLRGPAPTNVDLFTCDNFIKLHFPPFLFELCLRDLIDDNQSVCRLLKDEIELELVKSSKEPWEELEAALTKAEKLEVKKRAVDIAQQRNQEQRKKKEEKRSEQQRAAVRSQIALDTTENDVIDHIKKAEIAQAMCSLEDWRTQSQKTLLALEGGGGQGEASSSVVNLEAKIENEKRPMLTKKEVKSIEAKPKKPEPVIVPPRSCGTIKVSFTPRVFPTPLRESKREEENEWLKKQAEARRKTGFVIEDLRPEEHDPQWLKDKGDSFYNVENYLGAISAYSHAIKLNPKIPALYSNRAACHLALENYRRVIEDTTKSLELLTPCVELNAKSRSICHTRRASALCSLQMYEAAIADLEAALKICPENIQLRQDIKLARQKLESSKHDDSEDDSTEEGTIL</sequence>
<evidence type="ECO:0000313" key="5">
    <source>
        <dbReference type="Proteomes" id="UP000291343"/>
    </source>
</evidence>
<dbReference type="Gene3D" id="1.25.40.10">
    <property type="entry name" value="Tetratricopeptide repeat domain"/>
    <property type="match status" value="1"/>
</dbReference>
<keyword evidence="1" id="KW-0802">TPR repeat</keyword>
<feature type="domain" description="CS" evidence="3">
    <location>
        <begin position="3"/>
        <end position="87"/>
    </location>
</feature>
<dbReference type="InterPro" id="IPR008978">
    <property type="entry name" value="HSP20-like_chaperone"/>
</dbReference>
<dbReference type="SUPFAM" id="SSF48452">
    <property type="entry name" value="TPR-like"/>
    <property type="match status" value="1"/>
</dbReference>
<name>A0A482X0T1_LAOST</name>
<keyword evidence="5" id="KW-1185">Reference proteome</keyword>
<dbReference type="InParanoid" id="A0A482X0T1"/>
<proteinExistence type="predicted"/>
<comment type="caution">
    <text evidence="4">The sequence shown here is derived from an EMBL/GenBank/DDBJ whole genome shotgun (WGS) entry which is preliminary data.</text>
</comment>
<dbReference type="SMR" id="A0A482X0T1"/>
<evidence type="ECO:0000256" key="2">
    <source>
        <dbReference type="SAM" id="MobiDB-lite"/>
    </source>
</evidence>
<dbReference type="GO" id="GO:0003341">
    <property type="term" value="P:cilium movement"/>
    <property type="evidence" value="ECO:0007669"/>
    <property type="project" value="TreeGrafter"/>
</dbReference>
<feature type="repeat" description="TPR" evidence="1">
    <location>
        <begin position="277"/>
        <end position="310"/>
    </location>
</feature>
<evidence type="ECO:0000313" key="4">
    <source>
        <dbReference type="EMBL" id="RZF39368.1"/>
    </source>
</evidence>
<gene>
    <name evidence="4" type="ORF">LSTR_LSTR000889</name>
</gene>
<evidence type="ECO:0000259" key="3">
    <source>
        <dbReference type="PROSITE" id="PS51203"/>
    </source>
</evidence>
<dbReference type="GO" id="GO:0036159">
    <property type="term" value="P:inner dynein arm assembly"/>
    <property type="evidence" value="ECO:0007669"/>
    <property type="project" value="TreeGrafter"/>
</dbReference>
<reference evidence="4 5" key="1">
    <citation type="journal article" date="2017" name="Gigascience">
        <title>Genome sequence of the small brown planthopper, Laodelphax striatellus.</title>
        <authorList>
            <person name="Zhu J."/>
            <person name="Jiang F."/>
            <person name="Wang X."/>
            <person name="Yang P."/>
            <person name="Bao Y."/>
            <person name="Zhao W."/>
            <person name="Wang W."/>
            <person name="Lu H."/>
            <person name="Wang Q."/>
            <person name="Cui N."/>
            <person name="Li J."/>
            <person name="Chen X."/>
            <person name="Luo L."/>
            <person name="Yu J."/>
            <person name="Kang L."/>
            <person name="Cui F."/>
        </authorList>
    </citation>
    <scope>NUCLEOTIDE SEQUENCE [LARGE SCALE GENOMIC DNA]</scope>
    <source>
        <strain evidence="4">Lst14</strain>
    </source>
</reference>
<dbReference type="InterPro" id="IPR007052">
    <property type="entry name" value="CS_dom"/>
</dbReference>
<dbReference type="EMBL" id="QKKF02019844">
    <property type="protein sequence ID" value="RZF39368.1"/>
    <property type="molecule type" value="Genomic_DNA"/>
</dbReference>
<dbReference type="STRING" id="195883.A0A482X0T1"/>
<feature type="region of interest" description="Disordered" evidence="2">
    <location>
        <begin position="107"/>
        <end position="131"/>
    </location>
</feature>
<dbReference type="SMART" id="SM00028">
    <property type="entry name" value="TPR"/>
    <property type="match status" value="3"/>
</dbReference>
<dbReference type="PROSITE" id="PS51203">
    <property type="entry name" value="CS"/>
    <property type="match status" value="1"/>
</dbReference>
<dbReference type="PANTHER" id="PTHR46492:SF1">
    <property type="entry name" value="DYNEIN AXONEMAL ASSEMBLY FACTOR 4"/>
    <property type="match status" value="1"/>
</dbReference>
<dbReference type="AlphaFoldDB" id="A0A482X0T1"/>
<dbReference type="InterPro" id="IPR011990">
    <property type="entry name" value="TPR-like_helical_dom_sf"/>
</dbReference>
<dbReference type="OrthoDB" id="348005at2759"/>
<evidence type="ECO:0000256" key="1">
    <source>
        <dbReference type="PROSITE-ProRule" id="PRU00339"/>
    </source>
</evidence>
<dbReference type="Gene3D" id="2.60.40.790">
    <property type="match status" value="1"/>
</dbReference>
<protein>
    <recommendedName>
        <fullName evidence="3">CS domain-containing protein</fullName>
    </recommendedName>
</protein>
<dbReference type="PANTHER" id="PTHR46492">
    <property type="entry name" value="DYNEIN ASSEMBLY FACTOR 4, AXONEMAL"/>
    <property type="match status" value="1"/>
</dbReference>